<dbReference type="SUPFAM" id="SSF57667">
    <property type="entry name" value="beta-beta-alpha zinc fingers"/>
    <property type="match status" value="2"/>
</dbReference>
<keyword evidence="4" id="KW-0862">Zinc</keyword>
<dbReference type="PROSITE" id="PS50157">
    <property type="entry name" value="ZINC_FINGER_C2H2_2"/>
    <property type="match status" value="3"/>
</dbReference>
<reference evidence="7 8" key="1">
    <citation type="submission" date="2019-10" db="EMBL/GenBank/DDBJ databases">
        <title>Assembly and Annotation for the nematode Trichostrongylus colubriformis.</title>
        <authorList>
            <person name="Martin J."/>
        </authorList>
    </citation>
    <scope>NUCLEOTIDE SEQUENCE [LARGE SCALE GENOMIC DNA]</scope>
    <source>
        <strain evidence="7">G859</strain>
        <tissue evidence="7">Whole worm</tissue>
    </source>
</reference>
<evidence type="ECO:0000259" key="6">
    <source>
        <dbReference type="PROSITE" id="PS50157"/>
    </source>
</evidence>
<evidence type="ECO:0000256" key="3">
    <source>
        <dbReference type="ARBA" id="ARBA00022737"/>
    </source>
</evidence>
<keyword evidence="2" id="KW-0479">Metal-binding</keyword>
<comment type="subcellular location">
    <subcellularLocation>
        <location evidence="1">Nucleus</location>
    </subcellularLocation>
</comment>
<keyword evidence="3" id="KW-0677">Repeat</keyword>
<dbReference type="PANTHER" id="PTHR45891">
    <property type="entry name" value="ZINC FINGER HOMEOBOX PROTEIN"/>
    <property type="match status" value="1"/>
</dbReference>
<evidence type="ECO:0000256" key="4">
    <source>
        <dbReference type="ARBA" id="ARBA00022833"/>
    </source>
</evidence>
<dbReference type="AlphaFoldDB" id="A0AAN8FCA9"/>
<feature type="domain" description="C2H2-type" evidence="6">
    <location>
        <begin position="157"/>
        <end position="188"/>
    </location>
</feature>
<keyword evidence="8" id="KW-1185">Reference proteome</keyword>
<dbReference type="Proteomes" id="UP001331761">
    <property type="component" value="Unassembled WGS sequence"/>
</dbReference>
<evidence type="ECO:0000313" key="8">
    <source>
        <dbReference type="Proteomes" id="UP001331761"/>
    </source>
</evidence>
<dbReference type="Pfam" id="PF12874">
    <property type="entry name" value="zf-met"/>
    <property type="match status" value="1"/>
</dbReference>
<organism evidence="7 8">
    <name type="scientific">Trichostrongylus colubriformis</name>
    <name type="common">Black scour worm</name>
    <dbReference type="NCBI Taxonomy" id="6319"/>
    <lineage>
        <taxon>Eukaryota</taxon>
        <taxon>Metazoa</taxon>
        <taxon>Ecdysozoa</taxon>
        <taxon>Nematoda</taxon>
        <taxon>Chromadorea</taxon>
        <taxon>Rhabditida</taxon>
        <taxon>Rhabditina</taxon>
        <taxon>Rhabditomorpha</taxon>
        <taxon>Strongyloidea</taxon>
        <taxon>Trichostrongylidae</taxon>
        <taxon>Trichostrongylus</taxon>
    </lineage>
</organism>
<dbReference type="EMBL" id="WIXE01023449">
    <property type="protein sequence ID" value="KAK5966505.1"/>
    <property type="molecule type" value="Genomic_DNA"/>
</dbReference>
<dbReference type="GO" id="GO:0008270">
    <property type="term" value="F:zinc ion binding"/>
    <property type="evidence" value="ECO:0007669"/>
    <property type="project" value="UniProtKB-KW"/>
</dbReference>
<protein>
    <submittedName>
        <fullName evidence="7">Zinc finger C2H2 type</fullName>
    </submittedName>
</protein>
<gene>
    <name evidence="7" type="ORF">GCK32_014631</name>
</gene>
<sequence length="251" mass="28182">MTCHETSSWPRNTIDFNATTMSDDAAYACASCGFTTKDASMLEEHARSHEEGEQCPLCSDRTLKLTEHLIQEHKIAESAVERLLAVHRPEPSNSGNFTYRCAQCTMAFRSENALRSHSILHLFAPTQRCSLCQKMCTNDEELKNHMETEHPRDDETARCDLCAETFSSRTALITHINSVRHLHRAKKQIEAQGSVDLSSQVLAALQNPSSPGEKKPFRCNVCKIGYGQGATLDIHLREMMGMLRFRVGELP</sequence>
<feature type="domain" description="C2H2-type" evidence="6">
    <location>
        <begin position="27"/>
        <end position="54"/>
    </location>
</feature>
<evidence type="ECO:0000256" key="1">
    <source>
        <dbReference type="ARBA" id="ARBA00004123"/>
    </source>
</evidence>
<dbReference type="SMART" id="SM00355">
    <property type="entry name" value="ZnF_C2H2"/>
    <property type="match status" value="6"/>
</dbReference>
<accession>A0AAN8FCA9</accession>
<dbReference type="InterPro" id="IPR051968">
    <property type="entry name" value="ZnFinger_Homeobox_TR"/>
</dbReference>
<dbReference type="InterPro" id="IPR013087">
    <property type="entry name" value="Znf_C2H2_type"/>
</dbReference>
<proteinExistence type="predicted"/>
<dbReference type="Gene3D" id="3.30.160.60">
    <property type="entry name" value="Classic Zinc Finger"/>
    <property type="match status" value="3"/>
</dbReference>
<dbReference type="Pfam" id="PF00096">
    <property type="entry name" value="zf-C2H2"/>
    <property type="match status" value="1"/>
</dbReference>
<dbReference type="PANTHER" id="PTHR45891:SF3">
    <property type="entry name" value="ZINC FINGER PROTEIN 2"/>
    <property type="match status" value="1"/>
</dbReference>
<dbReference type="PROSITE" id="PS00028">
    <property type="entry name" value="ZINC_FINGER_C2H2_1"/>
    <property type="match status" value="3"/>
</dbReference>
<dbReference type="GO" id="GO:0000978">
    <property type="term" value="F:RNA polymerase II cis-regulatory region sequence-specific DNA binding"/>
    <property type="evidence" value="ECO:0007669"/>
    <property type="project" value="TreeGrafter"/>
</dbReference>
<dbReference type="GO" id="GO:0000981">
    <property type="term" value="F:DNA-binding transcription factor activity, RNA polymerase II-specific"/>
    <property type="evidence" value="ECO:0007669"/>
    <property type="project" value="TreeGrafter"/>
</dbReference>
<comment type="caution">
    <text evidence="7">The sequence shown here is derived from an EMBL/GenBank/DDBJ whole genome shotgun (WGS) entry which is preliminary data.</text>
</comment>
<evidence type="ECO:0000256" key="5">
    <source>
        <dbReference type="PROSITE-ProRule" id="PRU00042"/>
    </source>
</evidence>
<evidence type="ECO:0000256" key="2">
    <source>
        <dbReference type="ARBA" id="ARBA00022723"/>
    </source>
</evidence>
<name>A0AAN8FCA9_TRICO</name>
<dbReference type="InterPro" id="IPR036236">
    <property type="entry name" value="Znf_C2H2_sf"/>
</dbReference>
<keyword evidence="5" id="KW-0863">Zinc-finger</keyword>
<evidence type="ECO:0000313" key="7">
    <source>
        <dbReference type="EMBL" id="KAK5966505.1"/>
    </source>
</evidence>
<dbReference type="GO" id="GO:0005634">
    <property type="term" value="C:nucleus"/>
    <property type="evidence" value="ECO:0007669"/>
    <property type="project" value="UniProtKB-SubCell"/>
</dbReference>
<feature type="domain" description="C2H2-type" evidence="6">
    <location>
        <begin position="99"/>
        <end position="121"/>
    </location>
</feature>